<organism evidence="3 4">
    <name type="scientific">Polysphondylium violaceum</name>
    <dbReference type="NCBI Taxonomy" id="133409"/>
    <lineage>
        <taxon>Eukaryota</taxon>
        <taxon>Amoebozoa</taxon>
        <taxon>Evosea</taxon>
        <taxon>Eumycetozoa</taxon>
        <taxon>Dictyostelia</taxon>
        <taxon>Dictyosteliales</taxon>
        <taxon>Dictyosteliaceae</taxon>
        <taxon>Polysphondylium</taxon>
    </lineage>
</organism>
<protein>
    <recommendedName>
        <fullName evidence="2">PH domain-containing protein</fullName>
    </recommendedName>
</protein>
<feature type="region of interest" description="Disordered" evidence="1">
    <location>
        <begin position="176"/>
        <end position="239"/>
    </location>
</feature>
<evidence type="ECO:0000313" key="3">
    <source>
        <dbReference type="EMBL" id="KAF2074448.1"/>
    </source>
</evidence>
<dbReference type="EMBL" id="AJWJ01000146">
    <property type="protein sequence ID" value="KAF2074448.1"/>
    <property type="molecule type" value="Genomic_DNA"/>
</dbReference>
<evidence type="ECO:0000259" key="2">
    <source>
        <dbReference type="PROSITE" id="PS50003"/>
    </source>
</evidence>
<feature type="compositionally biased region" description="Gly residues" evidence="1">
    <location>
        <begin position="130"/>
        <end position="154"/>
    </location>
</feature>
<feature type="region of interest" description="Disordered" evidence="1">
    <location>
        <begin position="95"/>
        <end position="156"/>
    </location>
</feature>
<dbReference type="InterPro" id="IPR001849">
    <property type="entry name" value="PH_domain"/>
</dbReference>
<dbReference type="CDD" id="cd00821">
    <property type="entry name" value="PH"/>
    <property type="match status" value="1"/>
</dbReference>
<sequence length="1447" mass="160808">MRELNKALTLTNNGYRGSDGGRGGDGGNGVNWGQHGGHGGRGQKGERGGNGKPIDASLSILDGGILVNYLLHNGENSIKGSDLLELGNPITELQISVRGGDGGTGGRGGNGGHGADGYPGQNATQYSSGTDGGPGGDGGDGGDGGEGGDSGNGGSVHLALHQVDMDLMMILKQRIPDINPGTPGEGGVPGNGGNGGHGGCGGSSYTWTTTTTVNTENGSQTQTHYHSNPGGFSGRGGSGGAAGAFGQAGNFGAVGDFTINLTTTEGSLSYYVAPYDLEVSQIQFIDTIGYNVIEPGSDVKLMVLHKNIAPMDVGCPTPSHQAIMAFLANNEWVYCDVSSRVEIKRWILGGESVYLPRDILFSIKDIRQNPYKLPREPFSVLSTMDHECLVERVNQTFANVSKTKSPFTIEYPAKESLIKGLSCVTLFDESPIVYSIWNKSQLGIGQKIREFEMQNTGIAKSPDRVLFTTLKINLETRGGDSFINPNDFIIHDIYGNKYNEPHNGLFADVPAIEANHLKCFATTFQFCNKATKLYTRILVESFLYLGHIKNMADAQLIQSRPFEIQLTEGYNSSDFSSQFLLVTNNQSEFNEVTQWRINANALSTTLNTWNLNLYQDLDLSHTKLDGRSLLQDFRGKTMIYINNQYVQDEVLFHATQFIKPRELFNAAKFHGLNSLIIGKQFNITQELMPLNNFERVYSVFFKDYKQFLHNLKYKIPTGLGASQSLPATSALVSPQGDDVAMYLHIDKKPRYIVFFRRVLTFAIYKTHLCSYPKEKHHIQSITVGEMIENTFALTINKKIFKFDIKKVDLKKKPSQNTQELFGILHNSIRSSVVPLSTLSSIGAGGPRTSAGLRASTGLRSSVGPIAIDNSSSTFSSWLHVKKSVKSTFSKRFFELDSDKMILTQYNDSKKGSSNMVTYDLSRYSLTRGNHYGYETSNIDHIFHIIAPEIQLTFKVDDLEIYSSWITRLSPESIEYPNNFSDQSSNVREQIINGKADARGIHLSPRSPILEERAIPTITITKKLIFAKPKEKHLIKEAKKLSEKLNSRFPNQRNIVKYDYNPYKLKGSIKNLGTLEIHRSLDKTSPHIVQVLKNTDQDIRDPDQIAHYSTFYNLMKSMDFRNKLSHLDKLFASVPEPQEEVLSHIAKLSHIGMLILAIVSDITEEQYHFRDASKWRDKLSVLKIKHNLNTLNIFKRFKFEFRSTKLFNQVMSELNCHIGIVLKKFQKTSDTLLPRRRGTDVTNATTTLWQEIMDVHLCDYQLVNDKPTFKKGISSDRAKVMDKIKKLLDKQEKAWKSFALGNSLEWGYNKKKSDNDLVIKAYRSPPFSGALVDSMVKISGVMSKSEFGTHYIPPVAIGKVVEERTCFTDNATRKAFVNNIQIKDLGCLPEKVDSTLLQVVEQPPPPLPPTDTFIPFVDEKTIFITPDPILTLDSSVHTTTFEAKDSLN</sequence>
<feature type="region of interest" description="Disordered" evidence="1">
    <location>
        <begin position="1"/>
        <end position="53"/>
    </location>
</feature>
<dbReference type="Proteomes" id="UP000695562">
    <property type="component" value="Unassembled WGS sequence"/>
</dbReference>
<accession>A0A8J4PTL6</accession>
<dbReference type="SUPFAM" id="SSF50729">
    <property type="entry name" value="PH domain-like"/>
    <property type="match status" value="1"/>
</dbReference>
<evidence type="ECO:0000256" key="1">
    <source>
        <dbReference type="SAM" id="MobiDB-lite"/>
    </source>
</evidence>
<gene>
    <name evidence="3" type="ORF">CYY_004230</name>
</gene>
<dbReference type="OrthoDB" id="17903at2759"/>
<feature type="compositionally biased region" description="Gly residues" evidence="1">
    <location>
        <begin position="99"/>
        <end position="117"/>
    </location>
</feature>
<dbReference type="PROSITE" id="PS50003">
    <property type="entry name" value="PH_DOMAIN"/>
    <property type="match status" value="1"/>
</dbReference>
<dbReference type="Gene3D" id="2.30.29.30">
    <property type="entry name" value="Pleckstrin-homology domain (PH domain)/Phosphotyrosine-binding domain (PTB)"/>
    <property type="match status" value="1"/>
</dbReference>
<feature type="domain" description="PH" evidence="2">
    <location>
        <begin position="871"/>
        <end position="973"/>
    </location>
</feature>
<proteinExistence type="predicted"/>
<feature type="compositionally biased region" description="Low complexity" evidence="1">
    <location>
        <begin position="203"/>
        <end position="221"/>
    </location>
</feature>
<keyword evidence="4" id="KW-1185">Reference proteome</keyword>
<dbReference type="InterPro" id="IPR011993">
    <property type="entry name" value="PH-like_dom_sf"/>
</dbReference>
<evidence type="ECO:0000313" key="4">
    <source>
        <dbReference type="Proteomes" id="UP000695562"/>
    </source>
</evidence>
<feature type="compositionally biased region" description="Gly residues" evidence="1">
    <location>
        <begin position="17"/>
        <end position="42"/>
    </location>
</feature>
<dbReference type="SMART" id="SM00233">
    <property type="entry name" value="PH"/>
    <property type="match status" value="1"/>
</dbReference>
<name>A0A8J4PTL6_9MYCE</name>
<reference evidence="3" key="1">
    <citation type="submission" date="2020-01" db="EMBL/GenBank/DDBJ databases">
        <title>Development of genomics and gene disruption for Polysphondylium violaceum indicates a role for the polyketide synthase stlB in stalk morphogenesis.</title>
        <authorList>
            <person name="Narita B."/>
            <person name="Kawabe Y."/>
            <person name="Kin K."/>
            <person name="Saito T."/>
            <person name="Gibbs R."/>
            <person name="Kuspa A."/>
            <person name="Muzny D."/>
            <person name="Queller D."/>
            <person name="Richards S."/>
            <person name="Strassman J."/>
            <person name="Sucgang R."/>
            <person name="Worley K."/>
            <person name="Schaap P."/>
        </authorList>
    </citation>
    <scope>NUCLEOTIDE SEQUENCE</scope>
    <source>
        <strain evidence="3">QSvi11</strain>
    </source>
</reference>
<comment type="caution">
    <text evidence="3">The sequence shown here is derived from an EMBL/GenBank/DDBJ whole genome shotgun (WGS) entry which is preliminary data.</text>
</comment>
<feature type="compositionally biased region" description="Gly residues" evidence="1">
    <location>
        <begin position="183"/>
        <end position="202"/>
    </location>
</feature>